<dbReference type="EMBL" id="LCUC01000292">
    <property type="protein sequence ID" value="KKY32651.1"/>
    <property type="molecule type" value="Genomic_DNA"/>
</dbReference>
<evidence type="ECO:0000256" key="1">
    <source>
        <dbReference type="SAM" id="MobiDB-lite"/>
    </source>
</evidence>
<reference evidence="2 3" key="2">
    <citation type="submission" date="2015-05" db="EMBL/GenBank/DDBJ databases">
        <authorList>
            <person name="Morales-Cruz A."/>
            <person name="Amrine K.C."/>
            <person name="Cantu D."/>
        </authorList>
    </citation>
    <scope>NUCLEOTIDE SEQUENCE [LARGE SCALE GENOMIC DNA]</scope>
    <source>
        <strain evidence="2">DA912</strain>
    </source>
</reference>
<reference evidence="2 3" key="1">
    <citation type="submission" date="2015-05" db="EMBL/GenBank/DDBJ databases">
        <title>Distinctive expansion of gene families associated with plant cell wall degradation and secondary metabolism in the genomes of grapevine trunk pathogens.</title>
        <authorList>
            <person name="Lawrence D.P."/>
            <person name="Travadon R."/>
            <person name="Rolshausen P.E."/>
            <person name="Baumgartner K."/>
        </authorList>
    </citation>
    <scope>NUCLEOTIDE SEQUENCE [LARGE SCALE GENOMIC DNA]</scope>
    <source>
        <strain evidence="2">DA912</strain>
    </source>
</reference>
<dbReference type="Proteomes" id="UP000034680">
    <property type="component" value="Unassembled WGS sequence"/>
</dbReference>
<proteinExistence type="predicted"/>
<comment type="caution">
    <text evidence="2">The sequence shown here is derived from an EMBL/GenBank/DDBJ whole genome shotgun (WGS) entry which is preliminary data.</text>
</comment>
<dbReference type="AlphaFoldDB" id="A0A0G2FES7"/>
<evidence type="ECO:0000313" key="2">
    <source>
        <dbReference type="EMBL" id="KKY32651.1"/>
    </source>
</evidence>
<keyword evidence="3" id="KW-1185">Reference proteome</keyword>
<organism evidence="2 3">
    <name type="scientific">Diaporthe ampelina</name>
    <dbReference type="NCBI Taxonomy" id="1214573"/>
    <lineage>
        <taxon>Eukaryota</taxon>
        <taxon>Fungi</taxon>
        <taxon>Dikarya</taxon>
        <taxon>Ascomycota</taxon>
        <taxon>Pezizomycotina</taxon>
        <taxon>Sordariomycetes</taxon>
        <taxon>Sordariomycetidae</taxon>
        <taxon>Diaporthales</taxon>
        <taxon>Diaporthaceae</taxon>
        <taxon>Diaporthe</taxon>
    </lineage>
</organism>
<gene>
    <name evidence="2" type="ORF">UCDDA912_g07357</name>
</gene>
<name>A0A0G2FES7_9PEZI</name>
<accession>A0A0G2FES7</accession>
<dbReference type="OrthoDB" id="5245035at2759"/>
<feature type="region of interest" description="Disordered" evidence="1">
    <location>
        <begin position="243"/>
        <end position="284"/>
    </location>
</feature>
<evidence type="ECO:0000313" key="3">
    <source>
        <dbReference type="Proteomes" id="UP000034680"/>
    </source>
</evidence>
<feature type="compositionally biased region" description="Low complexity" evidence="1">
    <location>
        <begin position="260"/>
        <end position="274"/>
    </location>
</feature>
<protein>
    <submittedName>
        <fullName evidence="2">Uncharacterized protein</fullName>
    </submittedName>
</protein>
<feature type="compositionally biased region" description="Basic residues" evidence="1">
    <location>
        <begin position="249"/>
        <end position="259"/>
    </location>
</feature>
<sequence>MATKDNMPQSSPLAKLFHSDARKDKELQRIRDSIYSFAWSRDRRDEAKLDWVLSENGVNRNVHLKWTDEASSGSKRNHIDGLPCWLLLVNKQISADFTRFIYSVNELDVLVDLKADHTILNEAKLDTIVKHLQNANFQCYTKSARVRIHFPDKYPFQNLPVFNQHALDNIAVALDALQQLTYLSVRVVPMQGPEVYELRLATFPFYPMSMTKWSIHDAEKSTVHINQVPGPKNVVDVPKKLVVGQKKNGSQKRKGRKLKALSAATAPSASKTTADVPSDDLLLS</sequence>